<evidence type="ECO:0000256" key="3">
    <source>
        <dbReference type="ARBA" id="ARBA00022553"/>
    </source>
</evidence>
<dbReference type="GeneTree" id="ENSGT00940000154352"/>
<feature type="compositionally biased region" description="Basic and acidic residues" evidence="7">
    <location>
        <begin position="228"/>
        <end position="241"/>
    </location>
</feature>
<feature type="region of interest" description="Disordered" evidence="7">
    <location>
        <begin position="1051"/>
        <end position="1079"/>
    </location>
</feature>
<comment type="subcellular location">
    <subcellularLocation>
        <location evidence="1">Nucleus</location>
    </subcellularLocation>
</comment>
<dbReference type="Proteomes" id="UP000265140">
    <property type="component" value="Chromosome 5"/>
</dbReference>
<keyword evidence="3" id="KW-0597">Phosphoprotein</keyword>
<feature type="region of interest" description="Disordered" evidence="7">
    <location>
        <begin position="1736"/>
        <end position="1804"/>
    </location>
</feature>
<feature type="region of interest" description="Disordered" evidence="7">
    <location>
        <begin position="99"/>
        <end position="155"/>
    </location>
</feature>
<feature type="compositionally biased region" description="Low complexity" evidence="7">
    <location>
        <begin position="464"/>
        <end position="492"/>
    </location>
</feature>
<dbReference type="Bgee" id="ENSELUG00000011512">
    <property type="expression patterns" value="Expressed in embryo and 15 other cell types or tissues"/>
</dbReference>
<keyword evidence="4" id="KW-0832">Ubl conjugation</keyword>
<keyword evidence="2" id="KW-1017">Isopeptide bond</keyword>
<evidence type="ECO:0000256" key="7">
    <source>
        <dbReference type="SAM" id="MobiDB-lite"/>
    </source>
</evidence>
<dbReference type="GO" id="GO:0051983">
    <property type="term" value="P:regulation of chromosome segregation"/>
    <property type="evidence" value="ECO:0007669"/>
    <property type="project" value="TreeGrafter"/>
</dbReference>
<evidence type="ECO:0000313" key="9">
    <source>
        <dbReference type="Ensembl" id="ENSELUP00000033305.3"/>
    </source>
</evidence>
<dbReference type="GO" id="GO:0005634">
    <property type="term" value="C:nucleus"/>
    <property type="evidence" value="ECO:0007669"/>
    <property type="project" value="UniProtKB-SubCell"/>
</dbReference>
<dbReference type="GO" id="GO:0007088">
    <property type="term" value="P:regulation of mitotic nuclear division"/>
    <property type="evidence" value="ECO:0007669"/>
    <property type="project" value="TreeGrafter"/>
</dbReference>
<dbReference type="InParanoid" id="A0A3P8ZWP0"/>
<dbReference type="InterPro" id="IPR029334">
    <property type="entry name" value="PP1-bd"/>
</dbReference>
<evidence type="ECO:0000256" key="6">
    <source>
        <dbReference type="ARBA" id="ARBA00023306"/>
    </source>
</evidence>
<evidence type="ECO:0000256" key="4">
    <source>
        <dbReference type="ARBA" id="ARBA00022843"/>
    </source>
</evidence>
<keyword evidence="5" id="KW-0539">Nucleus</keyword>
<feature type="compositionally biased region" description="Polar residues" evidence="7">
    <location>
        <begin position="263"/>
        <end position="284"/>
    </location>
</feature>
<feature type="domain" description="FHA" evidence="8">
    <location>
        <begin position="26"/>
        <end position="76"/>
    </location>
</feature>
<feature type="region of interest" description="Disordered" evidence="7">
    <location>
        <begin position="1169"/>
        <end position="1196"/>
    </location>
</feature>
<feature type="compositionally biased region" description="Polar residues" evidence="7">
    <location>
        <begin position="315"/>
        <end position="332"/>
    </location>
</feature>
<feature type="region of interest" description="Disordered" evidence="7">
    <location>
        <begin position="792"/>
        <end position="837"/>
    </location>
</feature>
<feature type="compositionally biased region" description="Low complexity" evidence="7">
    <location>
        <begin position="1492"/>
        <end position="1510"/>
    </location>
</feature>
<dbReference type="Gene3D" id="2.60.200.20">
    <property type="match status" value="1"/>
</dbReference>
<feature type="region of interest" description="Disordered" evidence="7">
    <location>
        <begin position="1263"/>
        <end position="1298"/>
    </location>
</feature>
<organism evidence="9 10">
    <name type="scientific">Esox lucius</name>
    <name type="common">Northern pike</name>
    <dbReference type="NCBI Taxonomy" id="8010"/>
    <lineage>
        <taxon>Eukaryota</taxon>
        <taxon>Metazoa</taxon>
        <taxon>Chordata</taxon>
        <taxon>Craniata</taxon>
        <taxon>Vertebrata</taxon>
        <taxon>Euteleostomi</taxon>
        <taxon>Actinopterygii</taxon>
        <taxon>Neopterygii</taxon>
        <taxon>Teleostei</taxon>
        <taxon>Protacanthopterygii</taxon>
        <taxon>Esociformes</taxon>
        <taxon>Esocidae</taxon>
        <taxon>Esox</taxon>
    </lineage>
</organism>
<feature type="compositionally biased region" description="Polar residues" evidence="7">
    <location>
        <begin position="499"/>
        <end position="539"/>
    </location>
</feature>
<keyword evidence="10" id="KW-1185">Reference proteome</keyword>
<dbReference type="InterPro" id="IPR008984">
    <property type="entry name" value="SMAD_FHA_dom_sf"/>
</dbReference>
<dbReference type="PANTHER" id="PTHR21603">
    <property type="entry name" value="ANTIGEN KI-67-LIKE PROTEIN"/>
    <property type="match status" value="1"/>
</dbReference>
<keyword evidence="6" id="KW-0131">Cell cycle</keyword>
<feature type="region of interest" description="Disordered" evidence="7">
    <location>
        <begin position="464"/>
        <end position="539"/>
    </location>
</feature>
<evidence type="ECO:0000256" key="2">
    <source>
        <dbReference type="ARBA" id="ARBA00022499"/>
    </source>
</evidence>
<feature type="region of interest" description="Disordered" evidence="7">
    <location>
        <begin position="1212"/>
        <end position="1240"/>
    </location>
</feature>
<feature type="region of interest" description="Disordered" evidence="7">
    <location>
        <begin position="1311"/>
        <end position="1442"/>
    </location>
</feature>
<dbReference type="Ensembl" id="ENSELUT00000001027.3">
    <property type="protein sequence ID" value="ENSELUP00000033305.3"/>
    <property type="gene ID" value="ENSELUG00000011512.3"/>
</dbReference>
<dbReference type="PANTHER" id="PTHR21603:SF17">
    <property type="entry name" value="PROLIFERATION MARKER PROTEIN KI-67"/>
    <property type="match status" value="1"/>
</dbReference>
<dbReference type="SUPFAM" id="SSF49879">
    <property type="entry name" value="SMAD/FHA domain"/>
    <property type="match status" value="1"/>
</dbReference>
<feature type="compositionally biased region" description="Basic and acidic residues" evidence="7">
    <location>
        <begin position="125"/>
        <end position="148"/>
    </location>
</feature>
<dbReference type="SMART" id="SM00240">
    <property type="entry name" value="FHA"/>
    <property type="match status" value="1"/>
</dbReference>
<reference evidence="9" key="3">
    <citation type="submission" date="2025-08" db="UniProtKB">
        <authorList>
            <consortium name="Ensembl"/>
        </authorList>
    </citation>
    <scope>IDENTIFICATION</scope>
</reference>
<proteinExistence type="predicted"/>
<feature type="region of interest" description="Disordered" evidence="7">
    <location>
        <begin position="412"/>
        <end position="431"/>
    </location>
</feature>
<reference evidence="9" key="2">
    <citation type="submission" date="2020-02" db="EMBL/GenBank/DDBJ databases">
        <title>Esox lucius (northern pike) genome, fEsoLuc1, primary haplotype.</title>
        <authorList>
            <person name="Myers G."/>
            <person name="Karagic N."/>
            <person name="Meyer A."/>
            <person name="Pippel M."/>
            <person name="Reichard M."/>
            <person name="Winkler S."/>
            <person name="Tracey A."/>
            <person name="Sims Y."/>
            <person name="Howe K."/>
            <person name="Rhie A."/>
            <person name="Formenti G."/>
            <person name="Durbin R."/>
            <person name="Fedrigo O."/>
            <person name="Jarvis E.D."/>
        </authorList>
    </citation>
    <scope>NUCLEOTIDE SEQUENCE [LARGE SCALE GENOMIC DNA]</scope>
</reference>
<sequence length="1889" mass="206625">MPLHGKIVVIKRSGGDGTEFPLTASCLFGRKPDCDIRIQLPQVSKEHCRIELNENKEVILTNLSSVNPTRVNGEVFQQSERLKHGDLITIIDRSFRFEYPPAPTPKKRRSSIASSSATPQILHETQARDTSTKDGTKSEIKPKGEGILEQKNQNSPFGELYEMFKQDLDSKTPKKAPEPYASRLYSTKLHSPNKVNGVSVISTPKKIDANVSSADAAVTPKSSQTKENSLKVEEVEGKLPNEDILQLIPSSQETPKSKRGSSQHKTPTPVSQRKSRPTTPQRVTASEVVEQISECLTAETQNTQTRRRSKEATPIKSSLTKVEPVNSVTPNNDRTLVSEISMAVTTESTCSPRTSPRSSGKKLQAPDVLCELEPTSIEQLSGKRRKSGDLTPEMPVPMSKRKRVSFGGHLEPELFDKHLPPDSPLRKGATPGRRSLCVLKKKQSLLRRASVIGLMKVCFKCITPSPAKKSPKASPRTPSPAKKSPKAKTPSPGKEKNSKTAVRSPSPNQRKTPLKESQTATVSMTPVSLPSAKTTPTIQGRFSVSRISTPSPTTDQDTLPQTSVTVTPRVPLRRKSMKATPKTTTKSALQVIRRRSGLSRASMKVVNSWADIVKFGQTKTQAVIPTKKTTEIRVTKKKAVVPKPKTPVKSLLGHASTGHADSPMTIVVGKAHKLHGGQPAGTAPRLVYNIALQKRNMKMDEDFSGVAEIFKTPARQRNSVANVQSTLITPQTAQSASMIESSVMDTPEETGEMVVSPLVVSTAKRGVYNSDAVIRLLDDQESSFITANDIQEAADDSCSTSNENPSLEISSEESEKEQPETKTKISTPQQKKPQQPECLTGVKRIMKTPRQKTEPIEDLRGKLLKTPKQKKPEQPQFLTGLKRIMKTPKQIAVPIEDLRGKLLKTPRGPKTAPEESLDGVKDLLKSPKPFAQPVEDISGDADNYFHSEENEVMSNLALYCIFIMSCVYIRSKMTATPVPAKSKKSKNTEVTEPLQASVDAPVETVNAVDVQENIDAQSVPAIQPKRGRNVKQASVEQADTQENAVEVKCLEMTPIEDQQPPSDVPVQKSRRGRNAKQASVEQVETVFESTLDAVTVHVPEKVEAQMPVVKSKRGRWPKPDSFETEVLEISPIEVVGSKDRPANVPVVKSQARGGNSKLDLDFMETDVTQEQTTVAPVENPKRGGRKAKQASLDQVKPVEEQAVEAVTVQVEAEEQTTVAPVEKPKRGGRKAKQASLDQVKPVEEQAVEAVTVQVEAEEQTTVASVEKPKRGGRKAKQASLDQVKPVEEQAVEAGPVQVEAEEQTTVALVEKPKRGGRKAKQASLDQVEPVEEQAVEAGPVHVEAEEQTTVAPVEKPKRGGRKAKQASLDQVEPVEEQTVEAGPVHVEAEEQTTVAPVEKPKRGGRKAKQASLDQEQTTVAPVEKPKRGGRKAKQASLDQVEPIEEQAIEAVTVQVEAEEQTTVALVEKPKRGGRKAKQASLDQVEPVEEQAVEAGIVQVEAEEQTTVVPVEKPKRGGRRTKQDPESVVPPVDKKAPEETSALPTEKPKRGRKGKQEKSGEQLEVPVKPGQARKARAVVKDEVPAKRARRGAADFTKVSTATKVPTEPLKRGRRLAKSTVSVDDVTVVADHNPSEAEVTDTEVMAVVVKKEQGKAQKRGMATLETFDQESSVNVPKNTPKSVNWKTNLDVTYEITPLPNQKKSRRNVGAPLHFEEQPKSVEEQQVVKTVRGRRAKMYAEVEEETTKPTQSKRARASATEYLETSAETTDPISKPVNKRNTGRNTKTEEADLSDKAISKEPVKKTRRGAKYTLAAVDEAPSITVTEKVPETDSEAKVVAATKGRGKALKKGKVLSQEIDIEQAMEPLSKPRRGRAARQISEIDILTVDIVL</sequence>
<accession>A0A3P8ZWP0</accession>
<feature type="region of interest" description="Disordered" evidence="7">
    <location>
        <begin position="210"/>
        <end position="332"/>
    </location>
</feature>
<feature type="region of interest" description="Disordered" evidence="7">
    <location>
        <begin position="1018"/>
        <end position="1039"/>
    </location>
</feature>
<dbReference type="CDD" id="cd22673">
    <property type="entry name" value="FHA_Ki67"/>
    <property type="match status" value="1"/>
</dbReference>
<evidence type="ECO:0000259" key="8">
    <source>
        <dbReference type="PROSITE" id="PS50006"/>
    </source>
</evidence>
<protein>
    <recommendedName>
        <fullName evidence="8">FHA domain-containing protein</fullName>
    </recommendedName>
</protein>
<dbReference type="Pfam" id="PF00498">
    <property type="entry name" value="FHA"/>
    <property type="match status" value="1"/>
</dbReference>
<dbReference type="Pfam" id="PF15276">
    <property type="entry name" value="PP1_bind"/>
    <property type="match status" value="1"/>
</dbReference>
<evidence type="ECO:0000256" key="5">
    <source>
        <dbReference type="ARBA" id="ARBA00023242"/>
    </source>
</evidence>
<evidence type="ECO:0000313" key="10">
    <source>
        <dbReference type="Proteomes" id="UP000265140"/>
    </source>
</evidence>
<reference evidence="9" key="4">
    <citation type="submission" date="2025-09" db="UniProtKB">
        <authorList>
            <consortium name="Ensembl"/>
        </authorList>
    </citation>
    <scope>IDENTIFICATION</scope>
</reference>
<dbReference type="InterPro" id="IPR000253">
    <property type="entry name" value="FHA_dom"/>
</dbReference>
<feature type="compositionally biased region" description="Polar residues" evidence="7">
    <location>
        <begin position="824"/>
        <end position="833"/>
    </location>
</feature>
<dbReference type="OMA" id="HESSWKS"/>
<evidence type="ECO:0000256" key="1">
    <source>
        <dbReference type="ARBA" id="ARBA00004123"/>
    </source>
</evidence>
<dbReference type="PROSITE" id="PS50006">
    <property type="entry name" value="FHA_DOMAIN"/>
    <property type="match status" value="1"/>
</dbReference>
<feature type="compositionally biased region" description="Basic and acidic residues" evidence="7">
    <location>
        <begin position="1783"/>
        <end position="1801"/>
    </location>
</feature>
<reference evidence="10" key="1">
    <citation type="journal article" date="2014" name="PLoS ONE">
        <title>The genome and linkage map of the northern pike (Esox lucius): conserved synteny revealed between the salmonid sister group and the Neoteleostei.</title>
        <authorList>
            <person name="Rondeau E.B."/>
            <person name="Minkley D.R."/>
            <person name="Leong J.S."/>
            <person name="Messmer A.M."/>
            <person name="Jantzen J.R."/>
            <person name="von Schalburg K.R."/>
            <person name="Lemon C."/>
            <person name="Bird N.H."/>
            <person name="Koop B.F."/>
        </authorList>
    </citation>
    <scope>NUCLEOTIDE SEQUENCE</scope>
</reference>
<name>A0A3P8ZWP0_ESOLU</name>
<dbReference type="GO" id="GO:0005694">
    <property type="term" value="C:chromosome"/>
    <property type="evidence" value="ECO:0007669"/>
    <property type="project" value="TreeGrafter"/>
</dbReference>
<feature type="region of interest" description="Disordered" evidence="7">
    <location>
        <begin position="1463"/>
        <end position="1598"/>
    </location>
</feature>